<reference evidence="3" key="1">
    <citation type="submission" date="2022-11" db="UniProtKB">
        <authorList>
            <consortium name="WormBaseParasite"/>
        </authorList>
    </citation>
    <scope>IDENTIFICATION</scope>
</reference>
<dbReference type="InterPro" id="IPR001304">
    <property type="entry name" value="C-type_lectin-like"/>
</dbReference>
<dbReference type="SMART" id="SM00034">
    <property type="entry name" value="CLECT"/>
    <property type="match status" value="1"/>
</dbReference>
<dbReference type="Proteomes" id="UP000887540">
    <property type="component" value="Unplaced"/>
</dbReference>
<sequence>MCYKVFHGQTCNESETTCVQNGGHLVSIHSLEENVFISQLAQAGYKFGNDSAWGRYHVLIGLMDPTLNGNFYWTDGSPYDYQRWGTCIGEPEEPYLQQGCTTLVADQETEGCFQEWVTDSEEIVHRAFVCQKSSIAHICQN</sequence>
<organism evidence="2 3">
    <name type="scientific">Acrobeloides nanus</name>
    <dbReference type="NCBI Taxonomy" id="290746"/>
    <lineage>
        <taxon>Eukaryota</taxon>
        <taxon>Metazoa</taxon>
        <taxon>Ecdysozoa</taxon>
        <taxon>Nematoda</taxon>
        <taxon>Chromadorea</taxon>
        <taxon>Rhabditida</taxon>
        <taxon>Tylenchina</taxon>
        <taxon>Cephalobomorpha</taxon>
        <taxon>Cephaloboidea</taxon>
        <taxon>Cephalobidae</taxon>
        <taxon>Acrobeloides</taxon>
    </lineage>
</organism>
<evidence type="ECO:0000313" key="3">
    <source>
        <dbReference type="WBParaSite" id="ACRNAN_scaffold1241.g14094.t1"/>
    </source>
</evidence>
<evidence type="ECO:0000259" key="1">
    <source>
        <dbReference type="PROSITE" id="PS50041"/>
    </source>
</evidence>
<accession>A0A914CP98</accession>
<dbReference type="CDD" id="cd00037">
    <property type="entry name" value="CLECT"/>
    <property type="match status" value="1"/>
</dbReference>
<dbReference type="AlphaFoldDB" id="A0A914CP98"/>
<keyword evidence="2" id="KW-1185">Reference proteome</keyword>
<dbReference type="PANTHER" id="PTHR22803">
    <property type="entry name" value="MANNOSE, PHOSPHOLIPASE, LECTIN RECEPTOR RELATED"/>
    <property type="match status" value="1"/>
</dbReference>
<dbReference type="PROSITE" id="PS50041">
    <property type="entry name" value="C_TYPE_LECTIN_2"/>
    <property type="match status" value="1"/>
</dbReference>
<dbReference type="Pfam" id="PF00059">
    <property type="entry name" value="Lectin_C"/>
    <property type="match status" value="1"/>
</dbReference>
<dbReference type="InterPro" id="IPR016186">
    <property type="entry name" value="C-type_lectin-like/link_sf"/>
</dbReference>
<feature type="domain" description="C-type lectin" evidence="1">
    <location>
        <begin position="1"/>
        <end position="116"/>
    </location>
</feature>
<dbReference type="InterPro" id="IPR050111">
    <property type="entry name" value="C-type_lectin/snaclec_domain"/>
</dbReference>
<protein>
    <submittedName>
        <fullName evidence="3">C-type lectin domain-containing protein</fullName>
    </submittedName>
</protein>
<dbReference type="Gene3D" id="3.10.100.10">
    <property type="entry name" value="Mannose-Binding Protein A, subunit A"/>
    <property type="match status" value="1"/>
</dbReference>
<dbReference type="WBParaSite" id="ACRNAN_scaffold1241.g14094.t1">
    <property type="protein sequence ID" value="ACRNAN_scaffold1241.g14094.t1"/>
    <property type="gene ID" value="ACRNAN_scaffold1241.g14094"/>
</dbReference>
<dbReference type="InterPro" id="IPR016187">
    <property type="entry name" value="CTDL_fold"/>
</dbReference>
<evidence type="ECO:0000313" key="2">
    <source>
        <dbReference type="Proteomes" id="UP000887540"/>
    </source>
</evidence>
<name>A0A914CP98_9BILA</name>
<dbReference type="SUPFAM" id="SSF56436">
    <property type="entry name" value="C-type lectin-like"/>
    <property type="match status" value="1"/>
</dbReference>
<proteinExistence type="predicted"/>